<comment type="caution">
    <text evidence="4">The sequence shown here is derived from an EMBL/GenBank/DDBJ whole genome shotgun (WGS) entry which is preliminary data.</text>
</comment>
<feature type="binding site" evidence="2">
    <location>
        <begin position="211"/>
        <end position="218"/>
    </location>
    <ligand>
        <name>ATP</name>
        <dbReference type="ChEBI" id="CHEBI:30616"/>
    </ligand>
</feature>
<accession>A0ABD2LJI7</accession>
<organism evidence="4 5">
    <name type="scientific">Heterodera trifolii</name>
    <dbReference type="NCBI Taxonomy" id="157864"/>
    <lineage>
        <taxon>Eukaryota</taxon>
        <taxon>Metazoa</taxon>
        <taxon>Ecdysozoa</taxon>
        <taxon>Nematoda</taxon>
        <taxon>Chromadorea</taxon>
        <taxon>Rhabditida</taxon>
        <taxon>Tylenchina</taxon>
        <taxon>Tylenchomorpha</taxon>
        <taxon>Tylenchoidea</taxon>
        <taxon>Heteroderidae</taxon>
        <taxon>Heteroderinae</taxon>
        <taxon>Heterodera</taxon>
    </lineage>
</organism>
<keyword evidence="2" id="KW-0067">ATP-binding</keyword>
<name>A0ABD2LJI7_9BILA</name>
<feature type="active site" evidence="1">
    <location>
        <position position="207"/>
    </location>
</feature>
<proteinExistence type="predicted"/>
<evidence type="ECO:0000256" key="2">
    <source>
        <dbReference type="PIRSR" id="PIRSR640198-2"/>
    </source>
</evidence>
<dbReference type="InterPro" id="IPR040198">
    <property type="entry name" value="Fido_containing"/>
</dbReference>
<dbReference type="PANTHER" id="PTHR13504:SF38">
    <property type="entry name" value="FIDO DOMAIN-CONTAINING PROTEIN"/>
    <property type="match status" value="1"/>
</dbReference>
<dbReference type="Pfam" id="PF02661">
    <property type="entry name" value="Fic"/>
    <property type="match status" value="1"/>
</dbReference>
<dbReference type="Gene3D" id="1.10.3290.10">
    <property type="entry name" value="Fido-like domain"/>
    <property type="match status" value="1"/>
</dbReference>
<evidence type="ECO:0000313" key="5">
    <source>
        <dbReference type="Proteomes" id="UP001620626"/>
    </source>
</evidence>
<sequence>MNSNRWVHLCQNLEDGEVFDLKKMNKQNLRKIWVCNNLWMDILPFFGRPQLGLKLALISPRFNALVAKHFDGKSDFSIFGKIRMPNDFDHHWNDDEVNAHMGNLTDQAAGSRMVTGTFDILAHYEMQKKEITEKAIHLHHHILGTREANAAGVYRVCDVLVLANKATAWKDVPKEMKDFLQWANANETNEDIARFAAQVHHKLACIHPYEDGNGRMARLAMNMVLVRKGLSPIIFEETFRDKYNAVFVDNNIEPLIKEITRLVTLQL</sequence>
<keyword evidence="2" id="KW-0547">Nucleotide-binding</keyword>
<dbReference type="AlphaFoldDB" id="A0ABD2LJI7"/>
<feature type="domain" description="Fido" evidence="3">
    <location>
        <begin position="131"/>
        <end position="265"/>
    </location>
</feature>
<dbReference type="InterPro" id="IPR036597">
    <property type="entry name" value="Fido-like_dom_sf"/>
</dbReference>
<dbReference type="PROSITE" id="PS51459">
    <property type="entry name" value="FIDO"/>
    <property type="match status" value="1"/>
</dbReference>
<evidence type="ECO:0000259" key="3">
    <source>
        <dbReference type="PROSITE" id="PS51459"/>
    </source>
</evidence>
<dbReference type="SUPFAM" id="SSF140931">
    <property type="entry name" value="Fic-like"/>
    <property type="match status" value="1"/>
</dbReference>
<evidence type="ECO:0000313" key="4">
    <source>
        <dbReference type="EMBL" id="KAL3115334.1"/>
    </source>
</evidence>
<gene>
    <name evidence="4" type="ORF">niasHT_019685</name>
</gene>
<evidence type="ECO:0000256" key="1">
    <source>
        <dbReference type="PIRSR" id="PIRSR640198-1"/>
    </source>
</evidence>
<dbReference type="InterPro" id="IPR003812">
    <property type="entry name" value="Fido"/>
</dbReference>
<dbReference type="PANTHER" id="PTHR13504">
    <property type="entry name" value="FIDO DOMAIN-CONTAINING PROTEIN DDB_G0283145"/>
    <property type="match status" value="1"/>
</dbReference>
<dbReference type="EMBL" id="JBICBT010000384">
    <property type="protein sequence ID" value="KAL3115334.1"/>
    <property type="molecule type" value="Genomic_DNA"/>
</dbReference>
<dbReference type="Proteomes" id="UP001620626">
    <property type="component" value="Unassembled WGS sequence"/>
</dbReference>
<keyword evidence="5" id="KW-1185">Reference proteome</keyword>
<reference evidence="4 5" key="1">
    <citation type="submission" date="2024-10" db="EMBL/GenBank/DDBJ databases">
        <authorList>
            <person name="Kim D."/>
        </authorList>
    </citation>
    <scope>NUCLEOTIDE SEQUENCE [LARGE SCALE GENOMIC DNA]</scope>
    <source>
        <strain evidence="4">BH-2024</strain>
    </source>
</reference>
<protein>
    <recommendedName>
        <fullName evidence="3">Fido domain-containing protein</fullName>
    </recommendedName>
</protein>